<name>A0A3D9CJT4_9FLAO</name>
<reference evidence="1 2" key="1">
    <citation type="journal article" date="2006" name="Int. J. Syst. Evol. Microbiol.">
        <title>Chryseobacterium hispanicum sp. nov., isolated from the drinking water distribution system of Sevilla, Spain.</title>
        <authorList>
            <person name="Gallego V."/>
            <person name="Garcia M.T."/>
            <person name="Ventosa A."/>
        </authorList>
    </citation>
    <scope>NUCLEOTIDE SEQUENCE [LARGE SCALE GENOMIC DNA]</scope>
    <source>
        <strain evidence="1 2">KCTC 22104</strain>
    </source>
</reference>
<evidence type="ECO:0000313" key="1">
    <source>
        <dbReference type="EMBL" id="REC66003.1"/>
    </source>
</evidence>
<proteinExistence type="predicted"/>
<dbReference type="EMBL" id="QNUG01000074">
    <property type="protein sequence ID" value="REC66003.1"/>
    <property type="molecule type" value="Genomic_DNA"/>
</dbReference>
<dbReference type="AlphaFoldDB" id="A0A3D9CJT4"/>
<dbReference type="RefSeq" id="WP_116037177.1">
    <property type="nucleotide sequence ID" value="NZ_JBHLVV010000021.1"/>
</dbReference>
<evidence type="ECO:0000313" key="2">
    <source>
        <dbReference type="Proteomes" id="UP000256326"/>
    </source>
</evidence>
<dbReference type="OrthoDB" id="5880027at2"/>
<accession>A0A3D9CJT4</accession>
<dbReference type="Proteomes" id="UP000256326">
    <property type="component" value="Unassembled WGS sequence"/>
</dbReference>
<organism evidence="1 2">
    <name type="scientific">Epilithonimonas hispanica</name>
    <dbReference type="NCBI Taxonomy" id="358687"/>
    <lineage>
        <taxon>Bacteria</taxon>
        <taxon>Pseudomonadati</taxon>
        <taxon>Bacteroidota</taxon>
        <taxon>Flavobacteriia</taxon>
        <taxon>Flavobacteriales</taxon>
        <taxon>Weeksellaceae</taxon>
        <taxon>Chryseobacterium group</taxon>
        <taxon>Epilithonimonas</taxon>
    </lineage>
</organism>
<comment type="caution">
    <text evidence="1">The sequence shown here is derived from an EMBL/GenBank/DDBJ whole genome shotgun (WGS) entry which is preliminary data.</text>
</comment>
<gene>
    <name evidence="1" type="ORF">DRF58_17385</name>
</gene>
<sequence>MLLLITSTRFLSNCKFRKIAHFYAIVILKIVKTPRGTFSAKPHITTGTTQGKFEVVELKENVFKVIKMKSEINEKNSILDIHEKSI</sequence>
<protein>
    <submittedName>
        <fullName evidence="1">Uncharacterized protein</fullName>
    </submittedName>
</protein>
<keyword evidence="2" id="KW-1185">Reference proteome</keyword>